<protein>
    <submittedName>
        <fullName evidence="3">Translocase of chloroplast 120, chloroplastic-like</fullName>
    </submittedName>
</protein>
<accession>A0ABM1RI58</accession>
<feature type="non-terminal residue" evidence="3">
    <location>
        <position position="119"/>
    </location>
</feature>
<name>A0ABM1RI58_CAMSA</name>
<dbReference type="InterPro" id="IPR024283">
    <property type="entry name" value="TOC159_MAD"/>
</dbReference>
<reference evidence="3" key="2">
    <citation type="submission" date="2025-08" db="UniProtKB">
        <authorList>
            <consortium name="RefSeq"/>
        </authorList>
    </citation>
    <scope>IDENTIFICATION</scope>
    <source>
        <tissue evidence="3">Leaf</tissue>
    </source>
</reference>
<proteinExistence type="predicted"/>
<evidence type="ECO:0000313" key="3">
    <source>
        <dbReference type="RefSeq" id="XP_019098696.1"/>
    </source>
</evidence>
<reference evidence="2" key="1">
    <citation type="journal article" date="2014" name="Nat. Commun.">
        <title>The emerging biofuel crop Camelina sativa retains a highly undifferentiated hexaploid genome structure.</title>
        <authorList>
            <person name="Kagale S."/>
            <person name="Koh C."/>
            <person name="Nixon J."/>
            <person name="Bollina V."/>
            <person name="Clarke W.E."/>
            <person name="Tuteja R."/>
            <person name="Spillane C."/>
            <person name="Robinson S.J."/>
            <person name="Links M.G."/>
            <person name="Clarke C."/>
            <person name="Higgins E.E."/>
            <person name="Huebert T."/>
            <person name="Sharpe A.G."/>
            <person name="Parkin I.A."/>
        </authorList>
    </citation>
    <scope>NUCLEOTIDE SEQUENCE [LARGE SCALE GENOMIC DNA]</scope>
    <source>
        <strain evidence="2">cv. DH55</strain>
    </source>
</reference>
<evidence type="ECO:0000313" key="2">
    <source>
        <dbReference type="Proteomes" id="UP000694864"/>
    </source>
</evidence>
<dbReference type="GeneID" id="109131992"/>
<dbReference type="RefSeq" id="XP_019098696.1">
    <property type="nucleotide sequence ID" value="XM_019243151.1"/>
</dbReference>
<evidence type="ECO:0000259" key="1">
    <source>
        <dbReference type="Pfam" id="PF11886"/>
    </source>
</evidence>
<keyword evidence="2" id="KW-1185">Reference proteome</keyword>
<dbReference type="Pfam" id="PF11886">
    <property type="entry name" value="TOC159_MAD"/>
    <property type="match status" value="1"/>
</dbReference>
<organism evidence="2 3">
    <name type="scientific">Camelina sativa</name>
    <name type="common">False flax</name>
    <name type="synonym">Myagrum sativum</name>
    <dbReference type="NCBI Taxonomy" id="90675"/>
    <lineage>
        <taxon>Eukaryota</taxon>
        <taxon>Viridiplantae</taxon>
        <taxon>Streptophyta</taxon>
        <taxon>Embryophyta</taxon>
        <taxon>Tracheophyta</taxon>
        <taxon>Spermatophyta</taxon>
        <taxon>Magnoliopsida</taxon>
        <taxon>eudicotyledons</taxon>
        <taxon>Gunneridae</taxon>
        <taxon>Pentapetalae</taxon>
        <taxon>rosids</taxon>
        <taxon>malvids</taxon>
        <taxon>Brassicales</taxon>
        <taxon>Brassicaceae</taxon>
        <taxon>Camelineae</taxon>
        <taxon>Camelina</taxon>
    </lineage>
</organism>
<dbReference type="Proteomes" id="UP000694864">
    <property type="component" value="Unplaced"/>
</dbReference>
<feature type="non-terminal residue" evidence="3">
    <location>
        <position position="1"/>
    </location>
</feature>
<feature type="domain" description="Translocase of chloroplast 159/132 membrane anchor" evidence="1">
    <location>
        <begin position="1"/>
        <end position="119"/>
    </location>
</feature>
<sequence>RNKAAAGLSVTLLGDSVSAGLKVEDKLIASKWFRMVMSGGAMTSRGDVAYGGSLEAQLRDKDYPLGRFLTTLGLSVMDWHGDLAIGGNIQSQVPIGRSSNLIARANLNNRGAGQVSVRV</sequence>
<gene>
    <name evidence="3" type="primary">LOC109131992</name>
</gene>